<dbReference type="AlphaFoldDB" id="A0A3G9K6V3"/>
<protein>
    <submittedName>
        <fullName evidence="2">Uncharacterized protein</fullName>
    </submittedName>
</protein>
<keyword evidence="3" id="KW-1185">Reference proteome</keyword>
<name>A0A3G9K6V3_9ACTN</name>
<evidence type="ECO:0000256" key="1">
    <source>
        <dbReference type="SAM" id="MobiDB-lite"/>
    </source>
</evidence>
<evidence type="ECO:0000313" key="3">
    <source>
        <dbReference type="Proteomes" id="UP000273154"/>
    </source>
</evidence>
<organism evidence="2 3">
    <name type="scientific">Parolsenella catena</name>
    <dbReference type="NCBI Taxonomy" id="2003188"/>
    <lineage>
        <taxon>Bacteria</taxon>
        <taxon>Bacillati</taxon>
        <taxon>Actinomycetota</taxon>
        <taxon>Coriobacteriia</taxon>
        <taxon>Coriobacteriales</taxon>
        <taxon>Atopobiaceae</taxon>
        <taxon>Parolsenella</taxon>
    </lineage>
</organism>
<reference evidence="3" key="1">
    <citation type="submission" date="2018-11" db="EMBL/GenBank/DDBJ databases">
        <title>Comparative genomics of Parolsenella catena and Libanicoccus massiliensis: Reclassification of Libanicoccus massiliensis as Parolsenella massiliensis comb. nov.</title>
        <authorList>
            <person name="Sakamoto M."/>
            <person name="Ikeyama N."/>
            <person name="Murakami T."/>
            <person name="Mori H."/>
            <person name="Yuki M."/>
            <person name="Ohkuma M."/>
        </authorList>
    </citation>
    <scope>NUCLEOTIDE SEQUENCE [LARGE SCALE GENOMIC DNA]</scope>
    <source>
        <strain evidence="3">JCM 31932</strain>
    </source>
</reference>
<proteinExistence type="predicted"/>
<evidence type="ECO:0000313" key="2">
    <source>
        <dbReference type="EMBL" id="BBH49844.1"/>
    </source>
</evidence>
<feature type="region of interest" description="Disordered" evidence="1">
    <location>
        <begin position="30"/>
        <end position="75"/>
    </location>
</feature>
<dbReference type="EMBL" id="AP019367">
    <property type="protein sequence ID" value="BBH49844.1"/>
    <property type="molecule type" value="Genomic_DNA"/>
</dbReference>
<dbReference type="Proteomes" id="UP000273154">
    <property type="component" value="Chromosome"/>
</dbReference>
<gene>
    <name evidence="2" type="ORF">Pcatena_04310</name>
</gene>
<sequence>MTGEEVGAREVALDAIAAEMLADWMAYLDSEEGGGRDGGRGAAGRDDVGGGRALPARGPLDAGGEKDAGGVPEAA</sequence>
<accession>A0A3G9K6V3</accession>
<dbReference type="KEGG" id="pcat:Pcatena_04310"/>
<feature type="compositionally biased region" description="Basic and acidic residues" evidence="1">
    <location>
        <begin position="33"/>
        <end position="49"/>
    </location>
</feature>